<dbReference type="EMBL" id="LT629695">
    <property type="protein sequence ID" value="SDH72675.1"/>
    <property type="molecule type" value="Genomic_DNA"/>
</dbReference>
<evidence type="ECO:0000313" key="2">
    <source>
        <dbReference type="Proteomes" id="UP000198822"/>
    </source>
</evidence>
<organism evidence="1 2">
    <name type="scientific">Agrococcus jejuensis</name>
    <dbReference type="NCBI Taxonomy" id="399736"/>
    <lineage>
        <taxon>Bacteria</taxon>
        <taxon>Bacillati</taxon>
        <taxon>Actinomycetota</taxon>
        <taxon>Actinomycetes</taxon>
        <taxon>Micrococcales</taxon>
        <taxon>Microbacteriaceae</taxon>
        <taxon>Agrococcus</taxon>
    </lineage>
</organism>
<gene>
    <name evidence="1" type="ORF">SAMN04489720_2166</name>
</gene>
<keyword evidence="2" id="KW-1185">Reference proteome</keyword>
<name>A0A1G8ES41_9MICO</name>
<reference evidence="2" key="1">
    <citation type="submission" date="2016-10" db="EMBL/GenBank/DDBJ databases">
        <authorList>
            <person name="Varghese N."/>
            <person name="Submissions S."/>
        </authorList>
    </citation>
    <scope>NUCLEOTIDE SEQUENCE [LARGE SCALE GENOMIC DNA]</scope>
    <source>
        <strain evidence="2">DSM 22002</strain>
    </source>
</reference>
<evidence type="ECO:0000313" key="1">
    <source>
        <dbReference type="EMBL" id="SDH72675.1"/>
    </source>
</evidence>
<protein>
    <submittedName>
        <fullName evidence="1">Uncharacterized protein</fullName>
    </submittedName>
</protein>
<dbReference type="Proteomes" id="UP000198822">
    <property type="component" value="Chromosome I"/>
</dbReference>
<proteinExistence type="predicted"/>
<sequence>MRPWGMRFAGVLPEDAPDPGVAAMAQARALPVPVRTLVAQPTLARIAHPSLMSTGEPPTAASVSWSYTLWRVPGAPDDPANLADLDDATRESLDAEPPWPRPAWLVASLEWMRRPMLWEAVRTTWDPPLVARAADPLADALRQHVAYVAVNRFDEARGPDARWDRPELEAASAWNPAEVLVDGVAVDGVRLDGDPHVLGLGAVLADGAILTAALPRAELAHVRVAFETVAW</sequence>
<dbReference type="STRING" id="399736.SAMN04489720_2166"/>
<dbReference type="AlphaFoldDB" id="A0A1G8ES41"/>
<accession>A0A1G8ES41</accession>